<dbReference type="PANTHER" id="PTHR30330:SF7">
    <property type="entry name" value="SODIUM_PROTON-DEPENDENT ALANINE CARRIER PROTEIN YRBD-RELATED"/>
    <property type="match status" value="1"/>
</dbReference>
<comment type="subcellular location">
    <subcellularLocation>
        <location evidence="1 9">Cell membrane</location>
        <topology evidence="1 9">Multi-pass membrane protein</topology>
    </subcellularLocation>
</comment>
<sequence>MEKLVSLLNDFFWGPWFIYGILIVGIFFSILTRLLQVRHIKEMFRLMFKGEKSDKGISSFQAMSIALSGRVGTGNIAGTATAIGFGGPGAVFWMWTIAFIGAATAYVESTLAQIYKEEKETEYRGGPAFYIEKGMGQKWFAVVFAIAALLAMLILMPGVQSNAIAGAVDNAFGIEPWITGAIIAVLLGVIIIGGVKSIANAAQVIVPFMAGAYILMAIVIIAMNISEVPNVFGLIFSSAFGAQEIFGGIIGSAIAWGVKRGIYSNEAGQGTGAHPAAAAEVSHPAKQGLVQAASVYIDTLLVCSATAFMILFTGMYNVHDEKAGDDTFLHVGEFSSGEISGEEQITFAKGIEAGAAYTQYAVDSALPGFGAPFVAIALFFFAFTTIMAYYYIAETNVAYLFSGKAEKIGIWIAKIAIIVMAFYGTVRTSNLAWAMGDVGLGLMVWINVIAILIIMKPAIVALKDYEAQKKEGKDPIFDPIKLGIKGADFWEQRNKEKNTISAMNSESQERTYADSNKN</sequence>
<dbReference type="NCBIfam" id="TIGR00835">
    <property type="entry name" value="agcS"/>
    <property type="match status" value="1"/>
</dbReference>
<evidence type="ECO:0000256" key="4">
    <source>
        <dbReference type="ARBA" id="ARBA00022475"/>
    </source>
</evidence>
<feature type="transmembrane region" description="Helical" evidence="9">
    <location>
        <begin position="369"/>
        <end position="392"/>
    </location>
</feature>
<evidence type="ECO:0000256" key="8">
    <source>
        <dbReference type="ARBA" id="ARBA00023136"/>
    </source>
</evidence>
<feature type="transmembrane region" description="Helical" evidence="9">
    <location>
        <begin position="295"/>
        <end position="316"/>
    </location>
</feature>
<keyword evidence="12" id="KW-1185">Reference proteome</keyword>
<dbReference type="GO" id="GO:0005886">
    <property type="term" value="C:plasma membrane"/>
    <property type="evidence" value="ECO:0007669"/>
    <property type="project" value="UniProtKB-SubCell"/>
</dbReference>
<dbReference type="AlphaFoldDB" id="A0A432LFV2"/>
<evidence type="ECO:0000256" key="10">
    <source>
        <dbReference type="SAM" id="MobiDB-lite"/>
    </source>
</evidence>
<accession>A0A432LFV2</accession>
<comment type="caution">
    <text evidence="11">The sequence shown here is derived from an EMBL/GenBank/DDBJ whole genome shotgun (WGS) entry which is preliminary data.</text>
</comment>
<proteinExistence type="inferred from homology"/>
<name>A0A432LFV2_9BACI</name>
<keyword evidence="5 9" id="KW-0812">Transmembrane</keyword>
<keyword evidence="8 9" id="KW-0472">Membrane</keyword>
<protein>
    <submittedName>
        <fullName evidence="11">Alanine:cation symporter family protein</fullName>
    </submittedName>
</protein>
<comment type="similarity">
    <text evidence="2 9">Belongs to the alanine or glycine:cation symporter (AGCS) (TC 2.A.25) family.</text>
</comment>
<dbReference type="PRINTS" id="PR00175">
    <property type="entry name" value="NAALASMPORT"/>
</dbReference>
<feature type="region of interest" description="Disordered" evidence="10">
    <location>
        <begin position="498"/>
        <end position="518"/>
    </location>
</feature>
<feature type="transmembrane region" description="Helical" evidence="9">
    <location>
        <begin position="16"/>
        <end position="35"/>
    </location>
</feature>
<evidence type="ECO:0000256" key="3">
    <source>
        <dbReference type="ARBA" id="ARBA00022448"/>
    </source>
</evidence>
<feature type="transmembrane region" description="Helical" evidence="9">
    <location>
        <begin position="408"/>
        <end position="426"/>
    </location>
</feature>
<dbReference type="Pfam" id="PF01235">
    <property type="entry name" value="Na_Ala_symp"/>
    <property type="match status" value="1"/>
</dbReference>
<evidence type="ECO:0000313" key="12">
    <source>
        <dbReference type="Proteomes" id="UP000287910"/>
    </source>
</evidence>
<organism evidence="11 12">
    <name type="scientific">Lysinibacillus antri</name>
    <dbReference type="NCBI Taxonomy" id="2498145"/>
    <lineage>
        <taxon>Bacteria</taxon>
        <taxon>Bacillati</taxon>
        <taxon>Bacillota</taxon>
        <taxon>Bacilli</taxon>
        <taxon>Bacillales</taxon>
        <taxon>Bacillaceae</taxon>
        <taxon>Lysinibacillus</taxon>
    </lineage>
</organism>
<feature type="transmembrane region" description="Helical" evidence="9">
    <location>
        <begin position="90"/>
        <end position="107"/>
    </location>
</feature>
<evidence type="ECO:0000256" key="1">
    <source>
        <dbReference type="ARBA" id="ARBA00004651"/>
    </source>
</evidence>
<evidence type="ECO:0000313" key="11">
    <source>
        <dbReference type="EMBL" id="RUL56546.1"/>
    </source>
</evidence>
<dbReference type="Gene3D" id="1.20.1740.10">
    <property type="entry name" value="Amino acid/polyamine transporter I"/>
    <property type="match status" value="1"/>
</dbReference>
<feature type="compositionally biased region" description="Basic and acidic residues" evidence="10">
    <location>
        <begin position="507"/>
        <end position="518"/>
    </location>
</feature>
<evidence type="ECO:0000256" key="2">
    <source>
        <dbReference type="ARBA" id="ARBA00009261"/>
    </source>
</evidence>
<feature type="transmembrane region" description="Helical" evidence="9">
    <location>
        <begin position="204"/>
        <end position="225"/>
    </location>
</feature>
<feature type="transmembrane region" description="Helical" evidence="9">
    <location>
        <begin position="56"/>
        <end position="78"/>
    </location>
</feature>
<evidence type="ECO:0000256" key="7">
    <source>
        <dbReference type="ARBA" id="ARBA00022989"/>
    </source>
</evidence>
<keyword evidence="4 9" id="KW-1003">Cell membrane</keyword>
<dbReference type="RefSeq" id="WP_126657461.1">
    <property type="nucleotide sequence ID" value="NZ_RYYR01000002.1"/>
</dbReference>
<dbReference type="Proteomes" id="UP000287910">
    <property type="component" value="Unassembled WGS sequence"/>
</dbReference>
<keyword evidence="7 9" id="KW-1133">Transmembrane helix</keyword>
<keyword evidence="3 9" id="KW-0813">Transport</keyword>
<dbReference type="InterPro" id="IPR001463">
    <property type="entry name" value="Na/Ala_symport"/>
</dbReference>
<dbReference type="EMBL" id="RYYR01000002">
    <property type="protein sequence ID" value="RUL56546.1"/>
    <property type="molecule type" value="Genomic_DNA"/>
</dbReference>
<evidence type="ECO:0000256" key="5">
    <source>
        <dbReference type="ARBA" id="ARBA00022692"/>
    </source>
</evidence>
<feature type="transmembrane region" description="Helical" evidence="9">
    <location>
        <begin position="231"/>
        <end position="256"/>
    </location>
</feature>
<dbReference type="PANTHER" id="PTHR30330">
    <property type="entry name" value="AGSS FAMILY TRANSPORTER, SODIUM-ALANINE"/>
    <property type="match status" value="1"/>
</dbReference>
<gene>
    <name evidence="11" type="ORF">EK386_02650</name>
</gene>
<feature type="transmembrane region" description="Helical" evidence="9">
    <location>
        <begin position="139"/>
        <end position="157"/>
    </location>
</feature>
<keyword evidence="6 9" id="KW-0769">Symport</keyword>
<evidence type="ECO:0000256" key="9">
    <source>
        <dbReference type="RuleBase" id="RU363064"/>
    </source>
</evidence>
<evidence type="ECO:0000256" key="6">
    <source>
        <dbReference type="ARBA" id="ARBA00022847"/>
    </source>
</evidence>
<feature type="transmembrane region" description="Helical" evidence="9">
    <location>
        <begin position="177"/>
        <end position="195"/>
    </location>
</feature>
<feature type="transmembrane region" description="Helical" evidence="9">
    <location>
        <begin position="432"/>
        <end position="455"/>
    </location>
</feature>
<dbReference type="GO" id="GO:0005283">
    <property type="term" value="F:amino acid:sodium symporter activity"/>
    <property type="evidence" value="ECO:0007669"/>
    <property type="project" value="InterPro"/>
</dbReference>
<reference evidence="11 12" key="1">
    <citation type="submission" date="2018-12" db="EMBL/GenBank/DDBJ databases">
        <title>Lysinibacillus antri sp. nov., isolated from a cave soil.</title>
        <authorList>
            <person name="Narsing Rao M.P."/>
            <person name="Zhang H."/>
            <person name="Dong Z.-Y."/>
            <person name="Niu X.-K."/>
            <person name="Zhang K."/>
            <person name="Fang B.-Z."/>
            <person name="Kang Y.-Q."/>
            <person name="Xiao M."/>
            <person name="Li W.-J."/>
        </authorList>
    </citation>
    <scope>NUCLEOTIDE SEQUENCE [LARGE SCALE GENOMIC DNA]</scope>
    <source>
        <strain evidence="11 12">SYSU K30002</strain>
    </source>
</reference>